<organism evidence="2">
    <name type="scientific">Photobacterium damsela subsp. piscicida</name>
    <name type="common">Pasteurella piscicida</name>
    <dbReference type="NCBI Taxonomy" id="38294"/>
    <lineage>
        <taxon>Bacteria</taxon>
        <taxon>Pseudomonadati</taxon>
        <taxon>Pseudomonadota</taxon>
        <taxon>Gammaproteobacteria</taxon>
        <taxon>Vibrionales</taxon>
        <taxon>Vibrionaceae</taxon>
        <taxon>Photobacterium</taxon>
    </lineage>
</organism>
<geneLocation type="plasmid" evidence="2">
    <name>pP9014</name>
</geneLocation>
<dbReference type="EMBL" id="AB305620">
    <property type="protein sequence ID" value="BAF94052.1"/>
    <property type="molecule type" value="Genomic_DNA"/>
</dbReference>
<dbReference type="AlphaFoldDB" id="A9EE82"/>
<reference evidence="2" key="1">
    <citation type="journal article" date="2008" name="Antimicrob. Agents Chemother.">
        <title>Complete DNA sequence and analysis of the transferable multiple-drug resistance plasmids (R Plasmids) from Photobacterium damselae subsp. piscicida isolates collected in Japan and the United States.</title>
        <authorList>
            <person name="Kim M.-J."/>
            <person name="Hirono I."/>
            <person name="Kurokawa K."/>
            <person name="Maki T."/>
            <person name="Hawke J."/>
            <person name="Kondo H."/>
            <person name="Santos M.D."/>
            <person name="Aoki T."/>
        </authorList>
    </citation>
    <scope>NUCLEOTIDE SEQUENCE</scope>
    <source>
        <strain evidence="2">P9014</strain>
        <plasmid evidence="2">pP9014</plasmid>
    </source>
</reference>
<accession>A9EE82</accession>
<feature type="transmembrane region" description="Helical" evidence="1">
    <location>
        <begin position="36"/>
        <end position="62"/>
    </location>
</feature>
<keyword evidence="1" id="KW-0812">Transmembrane</keyword>
<proteinExistence type="predicted"/>
<sequence length="68" mass="8184">MKPDDMFILNRKNANQNIIFCYTWRFIYCLIKHIQAYFYTIMMFSLVLLLVLILMLILQVLLQHSGIV</sequence>
<keyword evidence="1" id="KW-1133">Transmembrane helix</keyword>
<keyword evidence="2" id="KW-0614">Plasmid</keyword>
<name>A9EE82_PHODP</name>
<protein>
    <submittedName>
        <fullName evidence="2">Uncharacterized protein</fullName>
    </submittedName>
</protein>
<evidence type="ECO:0000313" key="2">
    <source>
        <dbReference type="EMBL" id="BAF94052.1"/>
    </source>
</evidence>
<evidence type="ECO:0000256" key="1">
    <source>
        <dbReference type="SAM" id="Phobius"/>
    </source>
</evidence>
<keyword evidence="1" id="KW-0472">Membrane</keyword>